<evidence type="ECO:0000313" key="8">
    <source>
        <dbReference type="EMBL" id="MBA2226263.1"/>
    </source>
</evidence>
<sequence length="285" mass="31294">MSKHAEVFSSQELDRLLEVAVAAASQAAQELERWRSAFAVREKGRADLVTDADHAAQEAIRRTIQAAFPHHRFLGEEDAVGWTPEQTRPADDAPPTWIVDPLDGTSNYVHDVPAYCVSIGLWFAGQAWLGVIHDPRLQEVFTAVRGRGAFLNGRPIHVSSTPLLRDSLLSTGFPADHRRQLRNLAAWQYLSAHAQTLRRTGSTALNLAYVAAGRHDGYWAFDNYAWDVLAGAVLVQEAGGIVTTVTGQAFDPFRPDIVATNGRIHAELLRCLADVPYPQQSDPAA</sequence>
<dbReference type="CDD" id="cd01639">
    <property type="entry name" value="IMPase"/>
    <property type="match status" value="1"/>
</dbReference>
<dbReference type="GO" id="GO:0007165">
    <property type="term" value="P:signal transduction"/>
    <property type="evidence" value="ECO:0007669"/>
    <property type="project" value="TreeGrafter"/>
</dbReference>
<dbReference type="PANTHER" id="PTHR20854">
    <property type="entry name" value="INOSITOL MONOPHOSPHATASE"/>
    <property type="match status" value="1"/>
</dbReference>
<reference evidence="8 9" key="1">
    <citation type="submission" date="2020-07" db="EMBL/GenBank/DDBJ databases">
        <title>Thermogemmata thermophila gen. nov., sp. nov., a novel moderate thermophilic planctomycete from a Kamchatka hot spring.</title>
        <authorList>
            <person name="Elcheninov A.G."/>
            <person name="Podosokorskaya O.A."/>
            <person name="Kovaleva O.L."/>
            <person name="Novikov A."/>
            <person name="Bonch-Osmolovskaya E.A."/>
            <person name="Toshchakov S.V."/>
            <person name="Kublanov I.V."/>
        </authorList>
    </citation>
    <scope>NUCLEOTIDE SEQUENCE [LARGE SCALE GENOMIC DNA]</scope>
    <source>
        <strain evidence="8 9">2918</strain>
    </source>
</reference>
<dbReference type="Gene3D" id="3.40.190.80">
    <property type="match status" value="1"/>
</dbReference>
<evidence type="ECO:0000256" key="6">
    <source>
        <dbReference type="PIRSR" id="PIRSR600760-2"/>
    </source>
</evidence>
<dbReference type="EMBL" id="JACEFB010000005">
    <property type="protein sequence ID" value="MBA2226263.1"/>
    <property type="molecule type" value="Genomic_DNA"/>
</dbReference>
<keyword evidence="9" id="KW-1185">Reference proteome</keyword>
<evidence type="ECO:0000313" key="9">
    <source>
        <dbReference type="Proteomes" id="UP000542342"/>
    </source>
</evidence>
<dbReference type="RefSeq" id="WP_194537707.1">
    <property type="nucleotide sequence ID" value="NZ_JACEFB010000005.1"/>
</dbReference>
<feature type="binding site" evidence="6">
    <location>
        <position position="76"/>
    </location>
    <ligand>
        <name>Mg(2+)</name>
        <dbReference type="ChEBI" id="CHEBI:18420"/>
        <label>1</label>
        <note>catalytic</note>
    </ligand>
</feature>
<evidence type="ECO:0000256" key="2">
    <source>
        <dbReference type="ARBA" id="ARBA00001946"/>
    </source>
</evidence>
<dbReference type="AlphaFoldDB" id="A0A7V9ABN5"/>
<comment type="catalytic activity">
    <reaction evidence="1 7">
        <text>a myo-inositol phosphate + H2O = myo-inositol + phosphate</text>
        <dbReference type="Rhea" id="RHEA:24056"/>
        <dbReference type="ChEBI" id="CHEBI:15377"/>
        <dbReference type="ChEBI" id="CHEBI:17268"/>
        <dbReference type="ChEBI" id="CHEBI:43474"/>
        <dbReference type="ChEBI" id="CHEBI:84139"/>
        <dbReference type="EC" id="3.1.3.25"/>
    </reaction>
</comment>
<evidence type="ECO:0000256" key="5">
    <source>
        <dbReference type="ARBA" id="ARBA00022842"/>
    </source>
</evidence>
<comment type="similarity">
    <text evidence="7">Belongs to the inositol monophosphatase superfamily.</text>
</comment>
<organism evidence="8 9">
    <name type="scientific">Thermogemmata fonticola</name>
    <dbReference type="NCBI Taxonomy" id="2755323"/>
    <lineage>
        <taxon>Bacteria</taxon>
        <taxon>Pseudomonadati</taxon>
        <taxon>Planctomycetota</taxon>
        <taxon>Planctomycetia</taxon>
        <taxon>Gemmatales</taxon>
        <taxon>Gemmataceae</taxon>
        <taxon>Thermogemmata</taxon>
    </lineage>
</organism>
<dbReference type="GO" id="GO:0046872">
    <property type="term" value="F:metal ion binding"/>
    <property type="evidence" value="ECO:0007669"/>
    <property type="project" value="UniProtKB-KW"/>
</dbReference>
<feature type="binding site" evidence="6">
    <location>
        <position position="103"/>
    </location>
    <ligand>
        <name>Mg(2+)</name>
        <dbReference type="ChEBI" id="CHEBI:18420"/>
        <label>1</label>
        <note>catalytic</note>
    </ligand>
</feature>
<dbReference type="GO" id="GO:0006020">
    <property type="term" value="P:inositol metabolic process"/>
    <property type="evidence" value="ECO:0007669"/>
    <property type="project" value="TreeGrafter"/>
</dbReference>
<evidence type="ECO:0000256" key="3">
    <source>
        <dbReference type="ARBA" id="ARBA00022723"/>
    </source>
</evidence>
<dbReference type="FunFam" id="3.30.540.10:FF:000003">
    <property type="entry name" value="Inositol-1-monophosphatase"/>
    <property type="match status" value="1"/>
</dbReference>
<dbReference type="InterPro" id="IPR000760">
    <property type="entry name" value="Inositol_monophosphatase-like"/>
</dbReference>
<comment type="cofactor">
    <cofactor evidence="2 6 7">
        <name>Mg(2+)</name>
        <dbReference type="ChEBI" id="CHEBI:18420"/>
    </cofactor>
</comment>
<evidence type="ECO:0000256" key="4">
    <source>
        <dbReference type="ARBA" id="ARBA00022801"/>
    </source>
</evidence>
<evidence type="ECO:0000256" key="1">
    <source>
        <dbReference type="ARBA" id="ARBA00001033"/>
    </source>
</evidence>
<dbReference type="PANTHER" id="PTHR20854:SF4">
    <property type="entry name" value="INOSITOL-1-MONOPHOSPHATASE-RELATED"/>
    <property type="match status" value="1"/>
</dbReference>
<keyword evidence="4 7" id="KW-0378">Hydrolase</keyword>
<accession>A0A7V9ABN5</accession>
<proteinExistence type="inferred from homology"/>
<feature type="binding site" evidence="6">
    <location>
        <position position="102"/>
    </location>
    <ligand>
        <name>Mg(2+)</name>
        <dbReference type="ChEBI" id="CHEBI:18420"/>
        <label>1</label>
        <note>catalytic</note>
    </ligand>
</feature>
<gene>
    <name evidence="8" type="ORF">H0921_08840</name>
</gene>
<name>A0A7V9ABN5_9BACT</name>
<dbReference type="InterPro" id="IPR020583">
    <property type="entry name" value="Inositol_monoP_metal-BS"/>
</dbReference>
<comment type="caution">
    <text evidence="8">The sequence shown here is derived from an EMBL/GenBank/DDBJ whole genome shotgun (WGS) entry which is preliminary data.</text>
</comment>
<dbReference type="SUPFAM" id="SSF56655">
    <property type="entry name" value="Carbohydrate phosphatase"/>
    <property type="match status" value="1"/>
</dbReference>
<dbReference type="Pfam" id="PF00459">
    <property type="entry name" value="Inositol_P"/>
    <property type="match status" value="1"/>
</dbReference>
<feature type="binding site" evidence="6">
    <location>
        <position position="227"/>
    </location>
    <ligand>
        <name>Mg(2+)</name>
        <dbReference type="ChEBI" id="CHEBI:18420"/>
        <label>1</label>
        <note>catalytic</note>
    </ligand>
</feature>
<dbReference type="Gene3D" id="3.30.540.10">
    <property type="entry name" value="Fructose-1,6-Bisphosphatase, subunit A, domain 1"/>
    <property type="match status" value="1"/>
</dbReference>
<dbReference type="Proteomes" id="UP000542342">
    <property type="component" value="Unassembled WGS sequence"/>
</dbReference>
<dbReference type="EC" id="3.1.3.25" evidence="7"/>
<evidence type="ECO:0000256" key="7">
    <source>
        <dbReference type="RuleBase" id="RU364068"/>
    </source>
</evidence>
<dbReference type="GO" id="GO:0008934">
    <property type="term" value="F:inositol monophosphate 1-phosphatase activity"/>
    <property type="evidence" value="ECO:0007669"/>
    <property type="project" value="InterPro"/>
</dbReference>
<feature type="binding site" evidence="6">
    <location>
        <position position="100"/>
    </location>
    <ligand>
        <name>Mg(2+)</name>
        <dbReference type="ChEBI" id="CHEBI:18420"/>
        <label>1</label>
        <note>catalytic</note>
    </ligand>
</feature>
<keyword evidence="5 6" id="KW-0460">Magnesium</keyword>
<keyword evidence="3 6" id="KW-0479">Metal-binding</keyword>
<dbReference type="PROSITE" id="PS00629">
    <property type="entry name" value="IMP_1"/>
    <property type="match status" value="1"/>
</dbReference>
<dbReference type="InterPro" id="IPR033942">
    <property type="entry name" value="IMPase"/>
</dbReference>
<protein>
    <recommendedName>
        <fullName evidence="7">Inositol-1-monophosphatase</fullName>
        <ecNumber evidence="7">3.1.3.25</ecNumber>
    </recommendedName>
</protein>
<dbReference type="PRINTS" id="PR00377">
    <property type="entry name" value="IMPHPHTASES"/>
</dbReference>